<dbReference type="InterPro" id="IPR057601">
    <property type="entry name" value="Oar-like_b-barrel"/>
</dbReference>
<sequence length="1064" mass="115828">MKKFTSQLWFLGLILLATNSIFGQGTNARISGKILGSDGPLAGANIMLINTSTGFKTGVAASENGTYDFRELPLGGPYKITVTFIGYQGQQQEGINLNLSDHITLDFKLKEGKELAEVVILANSMKARTDRLGSALAITGKTISVIPTPTRNFEQLAFLSGQSYTPEVGQRNLGGFTLAGGKGGTGGFTVDGANTRRMMFGSTLDGAAFTISQEAIREFEVETNDYSVKNGRNSGGVVKAVTKSGTNVLHGGAWYYAGGGALSQDKSAVGAPLSSVPTQGQYGISLSGPIIKDKLFFFGVFDQYKTSPLTDPRSQLFLDYNNSTFAGGTSEANTFYGYNEADAKAVISAAKAKGYNVGDGVGNLVKDATTTNFFGRLDWNINSKNTFAIRYNYLRYDLTNEGNSGNALSLSTPVLPSNRVWGTNSGNYSFLNLEHRITADLRTTVSNSVLNKLIVQYITSDRANNPKGVTQEPRVYVGIPGANGLTGGTIAFGQLTWVPELMRTNNFQIIDDVTYNADNGVTWTFGTNNQIYFQQERLAHWTAPVVVYNNIADLNNDKPSFYRQLVSNSLNLKELQSWNLAELGVYAEAAFNIGENVKVEAGLRWDLWKQFGGTPTQNTTLLNSGLLWHGNKLDNTAGLNSSVIQPRFNLTWDITGDKTNIFKIGGGLFASPISTQPVTQTYYNDGVTTKRVDYTNNADIMANVGAGNFADPKTWLSARINPTGEKVPNSAANIIMLDPNFKMPTALRFNTSYTRFFGDRFKATITGFYNVGFNDTYWVNANKKITGTNPVDGREVMGVANTALADVIVHTNADWNSSYAALQLDLAAKIGKDGLINFSYTTARGSGATTYHAGGTFDDAEYVGANYYDRYKGSYNNSYQNGVGDKIVLVVASPQIKGFSLGFNFTAAHQRRFNIVATGNPNNATDRDLAYIPTQTQEYQTALANVAQEVRDVINQSQGQISGVYQGVYPWMYQTSASLSKRINVGKYGLTVRADMFNILNMFSYTAGYYQNINSSGDDYSAGRFINLFSWDAANSKYNVDKTQGGYIRGGSPYSIQLGLKLDF</sequence>
<dbReference type="Pfam" id="PF13620">
    <property type="entry name" value="CarboxypepD_reg"/>
    <property type="match status" value="1"/>
</dbReference>
<proteinExistence type="predicted"/>
<organism evidence="3 4">
    <name type="scientific">Arcicella aurantiaca</name>
    <dbReference type="NCBI Taxonomy" id="591202"/>
    <lineage>
        <taxon>Bacteria</taxon>
        <taxon>Pseudomonadati</taxon>
        <taxon>Bacteroidota</taxon>
        <taxon>Cytophagia</taxon>
        <taxon>Cytophagales</taxon>
        <taxon>Flectobacillaceae</taxon>
        <taxon>Arcicella</taxon>
    </lineage>
</organism>
<dbReference type="Proteomes" id="UP000245489">
    <property type="component" value="Unassembled WGS sequence"/>
</dbReference>
<dbReference type="RefSeq" id="WP_109744970.1">
    <property type="nucleotide sequence ID" value="NZ_QGGO01000034.1"/>
</dbReference>
<dbReference type="EMBL" id="QGGO01000034">
    <property type="protein sequence ID" value="PWK17595.1"/>
    <property type="molecule type" value="Genomic_DNA"/>
</dbReference>
<gene>
    <name evidence="3" type="ORF">LV89_04311</name>
</gene>
<keyword evidence="3" id="KW-0645">Protease</keyword>
<dbReference type="GO" id="GO:0004180">
    <property type="term" value="F:carboxypeptidase activity"/>
    <property type="evidence" value="ECO:0007669"/>
    <property type="project" value="UniProtKB-KW"/>
</dbReference>
<accession>A0A316DI82</accession>
<dbReference type="InterPro" id="IPR008969">
    <property type="entry name" value="CarboxyPept-like_regulatory"/>
</dbReference>
<dbReference type="SUPFAM" id="SSF49464">
    <property type="entry name" value="Carboxypeptidase regulatory domain-like"/>
    <property type="match status" value="1"/>
</dbReference>
<protein>
    <submittedName>
        <fullName evidence="3">Carboxypeptidase family protein</fullName>
    </submittedName>
</protein>
<feature type="domain" description="TonB-dependent transporter Oar-like beta-barrel" evidence="2">
    <location>
        <begin position="241"/>
        <end position="1015"/>
    </location>
</feature>
<dbReference type="OrthoDB" id="9768147at2"/>
<reference evidence="3 4" key="1">
    <citation type="submission" date="2018-05" db="EMBL/GenBank/DDBJ databases">
        <title>Genomic Encyclopedia of Archaeal and Bacterial Type Strains, Phase II (KMG-II): from individual species to whole genera.</title>
        <authorList>
            <person name="Goeker M."/>
        </authorList>
    </citation>
    <scope>NUCLEOTIDE SEQUENCE [LARGE SCALE GENOMIC DNA]</scope>
    <source>
        <strain evidence="3 4">DSM 22214</strain>
    </source>
</reference>
<dbReference type="Gene3D" id="2.60.40.1120">
    <property type="entry name" value="Carboxypeptidase-like, regulatory domain"/>
    <property type="match status" value="1"/>
</dbReference>
<evidence type="ECO:0000313" key="3">
    <source>
        <dbReference type="EMBL" id="PWK17595.1"/>
    </source>
</evidence>
<comment type="caution">
    <text evidence="3">The sequence shown here is derived from an EMBL/GenBank/DDBJ whole genome shotgun (WGS) entry which is preliminary data.</text>
</comment>
<dbReference type="Pfam" id="PF25183">
    <property type="entry name" value="OMP_b-brl_4"/>
    <property type="match status" value="1"/>
</dbReference>
<dbReference type="AlphaFoldDB" id="A0A316DI82"/>
<evidence type="ECO:0000313" key="4">
    <source>
        <dbReference type="Proteomes" id="UP000245489"/>
    </source>
</evidence>
<feature type="chain" id="PRO_5016284721" evidence="1">
    <location>
        <begin position="24"/>
        <end position="1064"/>
    </location>
</feature>
<keyword evidence="4" id="KW-1185">Reference proteome</keyword>
<keyword evidence="3" id="KW-0121">Carboxypeptidase</keyword>
<keyword evidence="1" id="KW-0732">Signal</keyword>
<evidence type="ECO:0000259" key="2">
    <source>
        <dbReference type="Pfam" id="PF25183"/>
    </source>
</evidence>
<feature type="signal peptide" evidence="1">
    <location>
        <begin position="1"/>
        <end position="23"/>
    </location>
</feature>
<evidence type="ECO:0000256" key="1">
    <source>
        <dbReference type="SAM" id="SignalP"/>
    </source>
</evidence>
<keyword evidence="3" id="KW-0378">Hydrolase</keyword>
<name>A0A316DI82_9BACT</name>
<dbReference type="SUPFAM" id="SSF56935">
    <property type="entry name" value="Porins"/>
    <property type="match status" value="1"/>
</dbReference>